<name>A0A426YWR7_ENSVE</name>
<dbReference type="Proteomes" id="UP000287651">
    <property type="component" value="Unassembled WGS sequence"/>
</dbReference>
<evidence type="ECO:0008006" key="5">
    <source>
        <dbReference type="Google" id="ProtNLM"/>
    </source>
</evidence>
<reference evidence="3 4" key="1">
    <citation type="journal article" date="2014" name="Agronomy (Basel)">
        <title>A Draft Genome Sequence for Ensete ventricosum, the Drought-Tolerant Tree Against Hunger.</title>
        <authorList>
            <person name="Harrison J."/>
            <person name="Moore K.A."/>
            <person name="Paszkiewicz K."/>
            <person name="Jones T."/>
            <person name="Grant M."/>
            <person name="Ambacheew D."/>
            <person name="Muzemil S."/>
            <person name="Studholme D.J."/>
        </authorList>
    </citation>
    <scope>NUCLEOTIDE SEQUENCE [LARGE SCALE GENOMIC DNA]</scope>
</reference>
<dbReference type="InterPro" id="IPR001611">
    <property type="entry name" value="Leu-rich_rpt"/>
</dbReference>
<evidence type="ECO:0000313" key="3">
    <source>
        <dbReference type="EMBL" id="RRT56175.1"/>
    </source>
</evidence>
<dbReference type="InterPro" id="IPR032675">
    <property type="entry name" value="LRR_dom_sf"/>
</dbReference>
<feature type="signal peptide" evidence="2">
    <location>
        <begin position="1"/>
        <end position="20"/>
    </location>
</feature>
<gene>
    <name evidence="3" type="ORF">B296_00021027</name>
</gene>
<dbReference type="EMBL" id="AMZH03009745">
    <property type="protein sequence ID" value="RRT56175.1"/>
    <property type="molecule type" value="Genomic_DNA"/>
</dbReference>
<evidence type="ECO:0000313" key="4">
    <source>
        <dbReference type="Proteomes" id="UP000287651"/>
    </source>
</evidence>
<dbReference type="Gene3D" id="3.80.10.10">
    <property type="entry name" value="Ribonuclease Inhibitor"/>
    <property type="match status" value="1"/>
</dbReference>
<dbReference type="Pfam" id="PF00560">
    <property type="entry name" value="LRR_1"/>
    <property type="match status" value="2"/>
</dbReference>
<protein>
    <recommendedName>
        <fullName evidence="5">Leucine-rich repeat-containing N-terminal plant-type domain-containing protein</fullName>
    </recommendedName>
</protein>
<dbReference type="PANTHER" id="PTHR48060:SF21">
    <property type="entry name" value="L DOMAIN-LIKE PROTEIN"/>
    <property type="match status" value="1"/>
</dbReference>
<comment type="caution">
    <text evidence="3">The sequence shown here is derived from an EMBL/GenBank/DDBJ whole genome shotgun (WGS) entry which is preliminary data.</text>
</comment>
<keyword evidence="1 2" id="KW-0732">Signal</keyword>
<feature type="chain" id="PRO_5019577742" description="Leucine-rich repeat-containing N-terminal plant-type domain-containing protein" evidence="2">
    <location>
        <begin position="21"/>
        <end position="133"/>
    </location>
</feature>
<dbReference type="AlphaFoldDB" id="A0A426YWR7"/>
<accession>A0A426YWR7</accession>
<dbReference type="SUPFAM" id="SSF52058">
    <property type="entry name" value="L domain-like"/>
    <property type="match status" value="1"/>
</dbReference>
<sequence length="133" mass="14504">MGTLVFLLFVFLASLQTSSGSTDAQDGIDPFCFSLLHLCVWKTESRKGKDPFLLDEHPHNSRSLSTMDIEGTLGDDIGQLVELKILLFDGNNFTGTIPDSIGLVQTIQALNLANNRLTGMVPNLSGMKSLNYV</sequence>
<evidence type="ECO:0000256" key="1">
    <source>
        <dbReference type="ARBA" id="ARBA00022729"/>
    </source>
</evidence>
<organism evidence="3 4">
    <name type="scientific">Ensete ventricosum</name>
    <name type="common">Abyssinian banana</name>
    <name type="synonym">Musa ensete</name>
    <dbReference type="NCBI Taxonomy" id="4639"/>
    <lineage>
        <taxon>Eukaryota</taxon>
        <taxon>Viridiplantae</taxon>
        <taxon>Streptophyta</taxon>
        <taxon>Embryophyta</taxon>
        <taxon>Tracheophyta</taxon>
        <taxon>Spermatophyta</taxon>
        <taxon>Magnoliopsida</taxon>
        <taxon>Liliopsida</taxon>
        <taxon>Zingiberales</taxon>
        <taxon>Musaceae</taxon>
        <taxon>Ensete</taxon>
    </lineage>
</organism>
<dbReference type="InterPro" id="IPR053211">
    <property type="entry name" value="DNA_repair-toleration"/>
</dbReference>
<evidence type="ECO:0000256" key="2">
    <source>
        <dbReference type="SAM" id="SignalP"/>
    </source>
</evidence>
<dbReference type="PANTHER" id="PTHR48060">
    <property type="entry name" value="DNA DAMAGE-REPAIR/TOLERATION PROTEIN DRT100"/>
    <property type="match status" value="1"/>
</dbReference>
<proteinExistence type="predicted"/>